<comment type="similarity">
    <text evidence="1 4">Belongs to the glycosyl hydrolase 1 family.</text>
</comment>
<proteinExistence type="inferred from homology"/>
<dbReference type="EMBL" id="QUSL01000046">
    <property type="protein sequence ID" value="RGD78576.1"/>
    <property type="molecule type" value="Genomic_DNA"/>
</dbReference>
<evidence type="ECO:0000313" key="6">
    <source>
        <dbReference type="Proteomes" id="UP000261032"/>
    </source>
</evidence>
<comment type="caution">
    <text evidence="5">The sequence shown here is derived from an EMBL/GenBank/DDBJ whole genome shotgun (WGS) entry which is preliminary data.</text>
</comment>
<dbReference type="PANTHER" id="PTHR10353:SF122">
    <property type="entry name" value="6-PHOSPHO-BETA-GLUCOSIDASE ASCB-RELATED"/>
    <property type="match status" value="1"/>
</dbReference>
<dbReference type="PRINTS" id="PR00131">
    <property type="entry name" value="GLHYDRLASE1"/>
</dbReference>
<dbReference type="Gene3D" id="3.20.20.80">
    <property type="entry name" value="Glycosidases"/>
    <property type="match status" value="1"/>
</dbReference>
<dbReference type="GO" id="GO:0008422">
    <property type="term" value="F:beta-glucosidase activity"/>
    <property type="evidence" value="ECO:0007669"/>
    <property type="project" value="TreeGrafter"/>
</dbReference>
<accession>A0A3E3E8S4</accession>
<evidence type="ECO:0000256" key="2">
    <source>
        <dbReference type="ARBA" id="ARBA00022801"/>
    </source>
</evidence>
<reference evidence="5 6" key="1">
    <citation type="submission" date="2018-08" db="EMBL/GenBank/DDBJ databases">
        <title>A genome reference for cultivated species of the human gut microbiota.</title>
        <authorList>
            <person name="Zou Y."/>
            <person name="Xue W."/>
            <person name="Luo G."/>
        </authorList>
    </citation>
    <scope>NUCLEOTIDE SEQUENCE [LARGE SCALE GENOMIC DNA]</scope>
    <source>
        <strain evidence="5 6">OM06-4</strain>
    </source>
</reference>
<evidence type="ECO:0000256" key="3">
    <source>
        <dbReference type="ARBA" id="ARBA00023295"/>
    </source>
</evidence>
<dbReference type="SUPFAM" id="SSF51445">
    <property type="entry name" value="(Trans)glycosidases"/>
    <property type="match status" value="1"/>
</dbReference>
<keyword evidence="2 5" id="KW-0378">Hydrolase</keyword>
<dbReference type="InterPro" id="IPR001360">
    <property type="entry name" value="Glyco_hydro_1"/>
</dbReference>
<organism evidence="5 6">
    <name type="scientific">Thomasclavelia ramosa</name>
    <dbReference type="NCBI Taxonomy" id="1547"/>
    <lineage>
        <taxon>Bacteria</taxon>
        <taxon>Bacillati</taxon>
        <taxon>Bacillota</taxon>
        <taxon>Erysipelotrichia</taxon>
        <taxon>Erysipelotrichales</taxon>
        <taxon>Coprobacillaceae</taxon>
        <taxon>Thomasclavelia</taxon>
    </lineage>
</organism>
<name>A0A3E3E8S4_9FIRM</name>
<dbReference type="GO" id="GO:0005829">
    <property type="term" value="C:cytosol"/>
    <property type="evidence" value="ECO:0007669"/>
    <property type="project" value="TreeGrafter"/>
</dbReference>
<protein>
    <submittedName>
        <fullName evidence="5">Glycoside hydrolase family 1 protein</fullName>
    </submittedName>
</protein>
<dbReference type="RefSeq" id="WP_117582561.1">
    <property type="nucleotide sequence ID" value="NZ_QUSL01000046.1"/>
</dbReference>
<keyword evidence="3" id="KW-0326">Glycosidase</keyword>
<evidence type="ECO:0000256" key="4">
    <source>
        <dbReference type="RuleBase" id="RU003690"/>
    </source>
</evidence>
<sequence>MKKILWGGATSSSQYEGGYDLGHKGLDTQDCRPFLPRNSQSTTQTRLLNKQTVNQAKNYNGVGHYPFRQGSYGYNHFKEDIELLKELGINIYRFSISWARVFPNGDEHYPNEEALQYYDQVIKQLKAANIKVFITINHYATPLHLVEKYGGWKNRRMIDFYLRFAKTLLDRWKYDVDYWLPFNEINAGYFSPYNGVGLMKENDEEYNQSEIFQSLHHQFIASAKIIKYGHQHVKGQFGCMVASFCYYALTPKPEDNLKLIQDENYYQWFCMDVLSRGYYPAYMKRFFFEHNIDISITPSDKELLLQNTSDFIAFSYYSSSVVAFEEAHQTAGNLVATIKNPYLKATKWGWQIDPIGIRVSLNRFYNRYQKPIIIAENGLGNQDTLEMDKTIHDTYRIKYLQEHFHQIQEAQKDGVDIIAYCLWGIIDIVSAGSCEMEKRYGVIYVDADNKGRGSYCRYKKDSFYWYQQFIEKYHQ</sequence>
<dbReference type="AlphaFoldDB" id="A0A3E3E8S4"/>
<dbReference type="FunFam" id="3.20.20.80:FF:000004">
    <property type="entry name" value="Beta-glucosidase 6-phospho-beta-glucosidase"/>
    <property type="match status" value="1"/>
</dbReference>
<dbReference type="Proteomes" id="UP000261032">
    <property type="component" value="Unassembled WGS sequence"/>
</dbReference>
<dbReference type="PANTHER" id="PTHR10353">
    <property type="entry name" value="GLYCOSYL HYDROLASE"/>
    <property type="match status" value="1"/>
</dbReference>
<dbReference type="GO" id="GO:0016052">
    <property type="term" value="P:carbohydrate catabolic process"/>
    <property type="evidence" value="ECO:0007669"/>
    <property type="project" value="TreeGrafter"/>
</dbReference>
<gene>
    <name evidence="5" type="ORF">DXB93_17235</name>
</gene>
<dbReference type="InterPro" id="IPR017853">
    <property type="entry name" value="GH"/>
</dbReference>
<dbReference type="Pfam" id="PF00232">
    <property type="entry name" value="Glyco_hydro_1"/>
    <property type="match status" value="1"/>
</dbReference>
<evidence type="ECO:0000313" key="5">
    <source>
        <dbReference type="EMBL" id="RGD78576.1"/>
    </source>
</evidence>
<evidence type="ECO:0000256" key="1">
    <source>
        <dbReference type="ARBA" id="ARBA00010838"/>
    </source>
</evidence>